<dbReference type="KEGG" id="bad:BAD_0874"/>
<dbReference type="PANTHER" id="PTHR43198">
    <property type="entry name" value="BIFUNCTIONAL TH2 PROTEIN"/>
    <property type="match status" value="1"/>
</dbReference>
<evidence type="ECO:0000256" key="2">
    <source>
        <dbReference type="SAM" id="MobiDB-lite"/>
    </source>
</evidence>
<organism evidence="4 5">
    <name type="scientific">Bifidobacterium adolescentis (strain ATCC 15703 / DSM 20083 / NCTC 11814 / E194a)</name>
    <dbReference type="NCBI Taxonomy" id="367928"/>
    <lineage>
        <taxon>Bacteria</taxon>
        <taxon>Bacillati</taxon>
        <taxon>Actinomycetota</taxon>
        <taxon>Actinomycetes</taxon>
        <taxon>Bifidobacteriales</taxon>
        <taxon>Bifidobacteriaceae</taxon>
        <taxon>Bifidobacterium</taxon>
    </lineage>
</organism>
<dbReference type="Proteomes" id="UP000008702">
    <property type="component" value="Chromosome"/>
</dbReference>
<evidence type="ECO:0000259" key="3">
    <source>
        <dbReference type="Pfam" id="PF03070"/>
    </source>
</evidence>
<dbReference type="PaxDb" id="1680-BADO_0929"/>
<feature type="compositionally biased region" description="Low complexity" evidence="2">
    <location>
        <begin position="20"/>
        <end position="35"/>
    </location>
</feature>
<dbReference type="HOGENOM" id="CLU_865132_0_0_11"/>
<feature type="region of interest" description="Disordered" evidence="2">
    <location>
        <begin position="1"/>
        <end position="87"/>
    </location>
</feature>
<dbReference type="AlphaFoldDB" id="A1A1S2"/>
<gene>
    <name evidence="4" type="ordered locus">BAD_0874</name>
</gene>
<dbReference type="EMBL" id="AP009256">
    <property type="protein sequence ID" value="BAF39655.1"/>
    <property type="molecule type" value="Genomic_DNA"/>
</dbReference>
<dbReference type="InterPro" id="IPR050967">
    <property type="entry name" value="Thiamine_Salvage_TenA"/>
</dbReference>
<dbReference type="Pfam" id="PF03070">
    <property type="entry name" value="TENA_THI-4"/>
    <property type="match status" value="1"/>
</dbReference>
<keyword evidence="5" id="KW-1185">Reference proteome</keyword>
<evidence type="ECO:0000313" key="4">
    <source>
        <dbReference type="EMBL" id="BAF39655.1"/>
    </source>
</evidence>
<name>A1A1S2_BIFAA</name>
<protein>
    <recommendedName>
        <fullName evidence="3">Thiaminase-2/PQQC domain-containing protein</fullName>
    </recommendedName>
</protein>
<dbReference type="Gene3D" id="1.20.910.10">
    <property type="entry name" value="Heme oxygenase-like"/>
    <property type="match status" value="1"/>
</dbReference>
<accession>A1A1S2</accession>
<proteinExistence type="predicted"/>
<sequence length="321" mass="36377">MACTSGSSPPAGRHCKALCSPSAASSPEPYSAERSCGSYRRRSPKPVCSTASNQARPTSWPEPRNSQSNNKHRKHAGRPPAYPRKEKIMTNHVPEATKPASGDYAWLGAEAGSVADLMYMLNTEDWYDAINSRFVSELLDDTLPESILKAYLIQDFKFYNNGMMARLIKLAPRQETKDMLAAQSQWFADNEATYFEHFLEAYHVSQEEYDATEPTPANKEYGAYLDSLSDKSWPELITAICCMEWLYLAWAKRTVDADVIQQVPAHKGWVDLHEGAHFRKWVGDLISLVNEYCSIDGPEAEVFRTIVHLERRFFDDSYPQE</sequence>
<dbReference type="CDD" id="cd19358">
    <property type="entry name" value="TenA_E_Spr0628-like"/>
    <property type="match status" value="1"/>
</dbReference>
<evidence type="ECO:0000256" key="1">
    <source>
        <dbReference type="ARBA" id="ARBA00004948"/>
    </source>
</evidence>
<reference evidence="4 5" key="1">
    <citation type="submission" date="2006-12" db="EMBL/GenBank/DDBJ databases">
        <title>Bifidobacterium adolescentis complete genome sequence.</title>
        <authorList>
            <person name="Suzuki T."/>
            <person name="Tsuda Y."/>
            <person name="Kanou N."/>
            <person name="Inoue T."/>
            <person name="Kumazaki K."/>
            <person name="Nagano S."/>
            <person name="Hirai S."/>
            <person name="Tanaka K."/>
            <person name="Watanabe K."/>
        </authorList>
    </citation>
    <scope>NUCLEOTIDE SEQUENCE [LARGE SCALE GENOMIC DNA]</scope>
    <source>
        <strain evidence="5">ATCC 15703 / DSM 20083 / NCTC 11814 / E194a</strain>
    </source>
</reference>
<dbReference type="InterPro" id="IPR016084">
    <property type="entry name" value="Haem_Oase-like_multi-hlx"/>
</dbReference>
<dbReference type="SUPFAM" id="SSF48613">
    <property type="entry name" value="Heme oxygenase-like"/>
    <property type="match status" value="1"/>
</dbReference>
<feature type="domain" description="Thiaminase-2/PQQC" evidence="3">
    <location>
        <begin position="126"/>
        <end position="317"/>
    </location>
</feature>
<dbReference type="PANTHER" id="PTHR43198:SF2">
    <property type="entry name" value="SI:CH1073-67J19.1-RELATED"/>
    <property type="match status" value="1"/>
</dbReference>
<dbReference type="InterPro" id="IPR004305">
    <property type="entry name" value="Thiaminase-2/PQQC"/>
</dbReference>
<evidence type="ECO:0000313" key="5">
    <source>
        <dbReference type="Proteomes" id="UP000008702"/>
    </source>
</evidence>
<comment type="pathway">
    <text evidence="1">Cofactor biosynthesis; thiamine diphosphate biosynthesis.</text>
</comment>
<dbReference type="STRING" id="367928.BAD_0874"/>
<dbReference type="GO" id="GO:0005829">
    <property type="term" value="C:cytosol"/>
    <property type="evidence" value="ECO:0007669"/>
    <property type="project" value="TreeGrafter"/>
</dbReference>